<name>A0ACA9RUW7_9GLOM</name>
<sequence length="161" mass="18329">MPPFRRILSRPVVITNNTNNNKNTRTNIQTSLNKPRRLHKFGLHFQETASTIRHTLKPPSICSYCNAKLFSGETEGICCISGKVRLASTEQVAQLRDLFMRLDEMGNEFPDHGLDQRIYNTPTASQVAGIWVEGHEPLDRMKRDIIIKSKSNSLQHVSELN</sequence>
<evidence type="ECO:0000313" key="2">
    <source>
        <dbReference type="Proteomes" id="UP000789920"/>
    </source>
</evidence>
<gene>
    <name evidence="1" type="ORF">RPERSI_LOCUS23116</name>
</gene>
<comment type="caution">
    <text evidence="1">The sequence shown here is derived from an EMBL/GenBank/DDBJ whole genome shotgun (WGS) entry which is preliminary data.</text>
</comment>
<protein>
    <submittedName>
        <fullName evidence="1">10730_t:CDS:1</fullName>
    </submittedName>
</protein>
<dbReference type="Proteomes" id="UP000789920">
    <property type="component" value="Unassembled WGS sequence"/>
</dbReference>
<feature type="non-terminal residue" evidence="1">
    <location>
        <position position="161"/>
    </location>
</feature>
<accession>A0ACA9RUW7</accession>
<organism evidence="1 2">
    <name type="scientific">Racocetra persica</name>
    <dbReference type="NCBI Taxonomy" id="160502"/>
    <lineage>
        <taxon>Eukaryota</taxon>
        <taxon>Fungi</taxon>
        <taxon>Fungi incertae sedis</taxon>
        <taxon>Mucoromycota</taxon>
        <taxon>Glomeromycotina</taxon>
        <taxon>Glomeromycetes</taxon>
        <taxon>Diversisporales</taxon>
        <taxon>Gigasporaceae</taxon>
        <taxon>Racocetra</taxon>
    </lineage>
</organism>
<proteinExistence type="predicted"/>
<reference evidence="1" key="1">
    <citation type="submission" date="2021-06" db="EMBL/GenBank/DDBJ databases">
        <authorList>
            <person name="Kallberg Y."/>
            <person name="Tangrot J."/>
            <person name="Rosling A."/>
        </authorList>
    </citation>
    <scope>NUCLEOTIDE SEQUENCE</scope>
    <source>
        <strain evidence="1">MA461A</strain>
    </source>
</reference>
<keyword evidence="2" id="KW-1185">Reference proteome</keyword>
<evidence type="ECO:0000313" key="1">
    <source>
        <dbReference type="EMBL" id="CAG8810608.1"/>
    </source>
</evidence>
<dbReference type="EMBL" id="CAJVQC010071462">
    <property type="protein sequence ID" value="CAG8810608.1"/>
    <property type="molecule type" value="Genomic_DNA"/>
</dbReference>